<dbReference type="Proteomes" id="UP000271573">
    <property type="component" value="Chromosome"/>
</dbReference>
<evidence type="ECO:0000313" key="1">
    <source>
        <dbReference type="EMBL" id="BBH17418.1"/>
    </source>
</evidence>
<sequence length="156" mass="15571">MGLLLGGFKQYCFVVAIDDTNGNLTAGTTETTTTGRALQTPGVGVSLSGGPSSARTVDQQGGPFYYGGGSAEIRSHVSVGGGGYYGTNPCAPGGFVAGYEGSVGTGLGPSFEVHGGVSNTTTHTFLSVPLVPLLQGIMTSPSTVVTSMWGLVGGFL</sequence>
<name>A0A3G9J1A8_9ACTN</name>
<accession>A0A3G9J1A8</accession>
<keyword evidence="2" id="KW-1185">Reference proteome</keyword>
<gene>
    <name evidence="1" type="ORF">Back2_17050</name>
</gene>
<organism evidence="1 2">
    <name type="scientific">Nocardioides baekrokdamisoli</name>
    <dbReference type="NCBI Taxonomy" id="1804624"/>
    <lineage>
        <taxon>Bacteria</taxon>
        <taxon>Bacillati</taxon>
        <taxon>Actinomycetota</taxon>
        <taxon>Actinomycetes</taxon>
        <taxon>Propionibacteriales</taxon>
        <taxon>Nocardioidaceae</taxon>
        <taxon>Nocardioides</taxon>
    </lineage>
</organism>
<proteinExistence type="predicted"/>
<dbReference type="EMBL" id="AP019307">
    <property type="protein sequence ID" value="BBH17418.1"/>
    <property type="molecule type" value="Genomic_DNA"/>
</dbReference>
<reference evidence="1 2" key="1">
    <citation type="submission" date="2018-11" db="EMBL/GenBank/DDBJ databases">
        <title>Complete genome sequence of Nocardioides baekrokdamisoli strain KCTC 39748.</title>
        <authorList>
            <person name="Kang S.W."/>
            <person name="Lee K.C."/>
            <person name="Kim K.K."/>
            <person name="Kim J.S."/>
            <person name="Kim D.S."/>
            <person name="Ko S.H."/>
            <person name="Yang S.H."/>
            <person name="Shin Y.K."/>
            <person name="Lee J.S."/>
        </authorList>
    </citation>
    <scope>NUCLEOTIDE SEQUENCE [LARGE SCALE GENOMIC DNA]</scope>
    <source>
        <strain evidence="1 2">KCTC 39748</strain>
    </source>
</reference>
<dbReference type="KEGG" id="nbe:Back2_17050"/>
<dbReference type="AlphaFoldDB" id="A0A3G9J1A8"/>
<protein>
    <submittedName>
        <fullName evidence="1">Uncharacterized protein</fullName>
    </submittedName>
</protein>
<dbReference type="RefSeq" id="WP_125568561.1">
    <property type="nucleotide sequence ID" value="NZ_AP019307.1"/>
</dbReference>
<evidence type="ECO:0000313" key="2">
    <source>
        <dbReference type="Proteomes" id="UP000271573"/>
    </source>
</evidence>